<dbReference type="PANTHER" id="PTHR43163:SF9">
    <property type="entry name" value="ABC TRANSPORTER PERMEASE PROTEIN"/>
    <property type="match status" value="1"/>
</dbReference>
<sequence>MATDVMNAAVAAGGKKRSLAGRLKALQFIAVKILSALPMLVGVITVNFILVHLAPGDPVSILVGESEPTEAQLAALYAKLGLDQPLYVQYWEYLKSVLTGDLGYSYVLQSDVLSLILGRVPATLLLMLTSLIIFTVMGVALAVAVARKPRSAFDRVGSFLAVIGYSVPAFWLAQLALLVFALNLRWFPTSGMTNSRYAYEGFAYVWDVALHLILPGFVLGMRYLAINFRYARASMRDALSQDYITTAKAKGLGEGRILFHAFRNGVLPVITVFGLNVTDILAGAVLTEIVFGWPGLGRLMYDAMYARDYPLLMGMFVFVSIGIIITNLVIDIVYSIFDPRVGQAQ</sequence>
<dbReference type="PROSITE" id="PS50928">
    <property type="entry name" value="ABC_TM1"/>
    <property type="match status" value="1"/>
</dbReference>
<dbReference type="PANTHER" id="PTHR43163">
    <property type="entry name" value="DIPEPTIDE TRANSPORT SYSTEM PERMEASE PROTEIN DPPB-RELATED"/>
    <property type="match status" value="1"/>
</dbReference>
<evidence type="ECO:0000256" key="7">
    <source>
        <dbReference type="RuleBase" id="RU363032"/>
    </source>
</evidence>
<name>A0ABV6AF06_9HYPH</name>
<comment type="subcellular location">
    <subcellularLocation>
        <location evidence="1 7">Cell membrane</location>
        <topology evidence="1 7">Multi-pass membrane protein</topology>
    </subcellularLocation>
</comment>
<dbReference type="InterPro" id="IPR045621">
    <property type="entry name" value="BPD_transp_1_N"/>
</dbReference>
<keyword evidence="4 7" id="KW-0812">Transmembrane</keyword>
<dbReference type="InterPro" id="IPR000515">
    <property type="entry name" value="MetI-like"/>
</dbReference>
<evidence type="ECO:0000256" key="1">
    <source>
        <dbReference type="ARBA" id="ARBA00004651"/>
    </source>
</evidence>
<evidence type="ECO:0000313" key="9">
    <source>
        <dbReference type="EMBL" id="MFB9949211.1"/>
    </source>
</evidence>
<evidence type="ECO:0000256" key="5">
    <source>
        <dbReference type="ARBA" id="ARBA00022989"/>
    </source>
</evidence>
<evidence type="ECO:0000259" key="8">
    <source>
        <dbReference type="PROSITE" id="PS50928"/>
    </source>
</evidence>
<keyword evidence="2 7" id="KW-0813">Transport</keyword>
<proteinExistence type="inferred from homology"/>
<keyword evidence="6 7" id="KW-0472">Membrane</keyword>
<keyword evidence="3" id="KW-1003">Cell membrane</keyword>
<comment type="caution">
    <text evidence="9">The sequence shown here is derived from an EMBL/GenBank/DDBJ whole genome shotgun (WGS) entry which is preliminary data.</text>
</comment>
<gene>
    <name evidence="9" type="ORF">ACFFP0_10150</name>
</gene>
<feature type="transmembrane region" description="Helical" evidence="7">
    <location>
        <begin position="266"/>
        <end position="291"/>
    </location>
</feature>
<evidence type="ECO:0000313" key="10">
    <source>
        <dbReference type="Proteomes" id="UP001589692"/>
    </source>
</evidence>
<feature type="transmembrane region" description="Helical" evidence="7">
    <location>
        <begin position="25"/>
        <end position="50"/>
    </location>
</feature>
<evidence type="ECO:0000256" key="6">
    <source>
        <dbReference type="ARBA" id="ARBA00023136"/>
    </source>
</evidence>
<feature type="transmembrane region" description="Helical" evidence="7">
    <location>
        <begin position="202"/>
        <end position="225"/>
    </location>
</feature>
<evidence type="ECO:0000256" key="3">
    <source>
        <dbReference type="ARBA" id="ARBA00022475"/>
    </source>
</evidence>
<reference evidence="9 10" key="1">
    <citation type="submission" date="2024-09" db="EMBL/GenBank/DDBJ databases">
        <authorList>
            <person name="Sun Q."/>
            <person name="Mori K."/>
        </authorList>
    </citation>
    <scope>NUCLEOTIDE SEQUENCE [LARGE SCALE GENOMIC DNA]</scope>
    <source>
        <strain evidence="9 10">TBRC 4938</strain>
    </source>
</reference>
<dbReference type="RefSeq" id="WP_377259923.1">
    <property type="nucleotide sequence ID" value="NZ_JBHMAA010000011.1"/>
</dbReference>
<feature type="transmembrane region" description="Helical" evidence="7">
    <location>
        <begin position="124"/>
        <end position="146"/>
    </location>
</feature>
<accession>A0ABV6AF06</accession>
<dbReference type="EMBL" id="JBHMAA010000011">
    <property type="protein sequence ID" value="MFB9949211.1"/>
    <property type="molecule type" value="Genomic_DNA"/>
</dbReference>
<evidence type="ECO:0000256" key="4">
    <source>
        <dbReference type="ARBA" id="ARBA00022692"/>
    </source>
</evidence>
<dbReference type="Proteomes" id="UP001589692">
    <property type="component" value="Unassembled WGS sequence"/>
</dbReference>
<dbReference type="Gene3D" id="1.10.3720.10">
    <property type="entry name" value="MetI-like"/>
    <property type="match status" value="1"/>
</dbReference>
<comment type="similarity">
    <text evidence="7">Belongs to the binding-protein-dependent transport system permease family.</text>
</comment>
<dbReference type="Pfam" id="PF19300">
    <property type="entry name" value="BPD_transp_1_N"/>
    <property type="match status" value="1"/>
</dbReference>
<dbReference type="Pfam" id="PF00528">
    <property type="entry name" value="BPD_transp_1"/>
    <property type="match status" value="1"/>
</dbReference>
<evidence type="ECO:0000256" key="2">
    <source>
        <dbReference type="ARBA" id="ARBA00022448"/>
    </source>
</evidence>
<organism evidence="9 10">
    <name type="scientific">Rhizobium puerariae</name>
    <dbReference type="NCBI Taxonomy" id="1585791"/>
    <lineage>
        <taxon>Bacteria</taxon>
        <taxon>Pseudomonadati</taxon>
        <taxon>Pseudomonadota</taxon>
        <taxon>Alphaproteobacteria</taxon>
        <taxon>Hyphomicrobiales</taxon>
        <taxon>Rhizobiaceae</taxon>
        <taxon>Rhizobium/Agrobacterium group</taxon>
        <taxon>Rhizobium</taxon>
    </lineage>
</organism>
<dbReference type="InterPro" id="IPR035906">
    <property type="entry name" value="MetI-like_sf"/>
</dbReference>
<keyword evidence="5 7" id="KW-1133">Transmembrane helix</keyword>
<keyword evidence="10" id="KW-1185">Reference proteome</keyword>
<dbReference type="CDD" id="cd06261">
    <property type="entry name" value="TM_PBP2"/>
    <property type="match status" value="1"/>
</dbReference>
<dbReference type="SUPFAM" id="SSF161098">
    <property type="entry name" value="MetI-like"/>
    <property type="match status" value="1"/>
</dbReference>
<feature type="transmembrane region" description="Helical" evidence="7">
    <location>
        <begin position="158"/>
        <end position="182"/>
    </location>
</feature>
<feature type="domain" description="ABC transmembrane type-1" evidence="8">
    <location>
        <begin position="120"/>
        <end position="334"/>
    </location>
</feature>
<feature type="transmembrane region" description="Helical" evidence="7">
    <location>
        <begin position="311"/>
        <end position="337"/>
    </location>
</feature>
<protein>
    <submittedName>
        <fullName evidence="9">ABC transporter permease</fullName>
    </submittedName>
</protein>